<dbReference type="InterPro" id="IPR043160">
    <property type="entry name" value="Dynein_C_barrel"/>
</dbReference>
<accession>A0A212EMB0</accession>
<sequence>MTGHIANTPRPVSSAGWSRWYGWGWCEWRACQTAVQAAGEAARPLCSSLYSSRVSERADRRVLLALEARCLSGAPALRLPSSATLQDYACSLESLPCSDSATLLQLPLNCRSARLQRYATLVMDGLREFNSTARVKEEGSFTTSKMLQSLWKKLMAGSPLLKPDYRVTDCVGWWGAVVSAEARDAARGARVLHASLSAGRFLSPMTQVLTLQLYIRPYDPFPPIVPESWQLVWPGPDLPQDYLREFTSRARAAHQRTAEEAPSQQDYMPTELDLRLFFRPDRVLSALLALRATRLACPPATLVLTAQWNCTDGNADSGGLSVKGLSLSGGVWSSSDEGGRERRGEGSVASVSAESPTLSDAPPILLRYVCRAEDSSQGSRDSQPALIPLYESPRRETELCWLRAPLGPSLTAQDAALHALALVVTPHD</sequence>
<dbReference type="KEGG" id="dpl:KGM_211963"/>
<dbReference type="PANTHER" id="PTHR45703:SF36">
    <property type="entry name" value="DYNEIN HEAVY CHAIN, CYTOPLASMIC"/>
    <property type="match status" value="1"/>
</dbReference>
<feature type="region of interest" description="Disordered" evidence="1">
    <location>
        <begin position="330"/>
        <end position="356"/>
    </location>
</feature>
<evidence type="ECO:0000259" key="2">
    <source>
        <dbReference type="Pfam" id="PF18199"/>
    </source>
</evidence>
<gene>
    <name evidence="3" type="ORF">KGM_211963</name>
</gene>
<dbReference type="InterPro" id="IPR026983">
    <property type="entry name" value="DHC"/>
</dbReference>
<dbReference type="EMBL" id="AGBW02013857">
    <property type="protein sequence ID" value="OWR42618.1"/>
    <property type="molecule type" value="Genomic_DNA"/>
</dbReference>
<dbReference type="Gene3D" id="3.10.490.20">
    <property type="match status" value="1"/>
</dbReference>
<keyword evidence="4" id="KW-1185">Reference proteome</keyword>
<organism evidence="3 4">
    <name type="scientific">Danaus plexippus plexippus</name>
    <dbReference type="NCBI Taxonomy" id="278856"/>
    <lineage>
        <taxon>Eukaryota</taxon>
        <taxon>Metazoa</taxon>
        <taxon>Ecdysozoa</taxon>
        <taxon>Arthropoda</taxon>
        <taxon>Hexapoda</taxon>
        <taxon>Insecta</taxon>
        <taxon>Pterygota</taxon>
        <taxon>Neoptera</taxon>
        <taxon>Endopterygota</taxon>
        <taxon>Lepidoptera</taxon>
        <taxon>Glossata</taxon>
        <taxon>Ditrysia</taxon>
        <taxon>Papilionoidea</taxon>
        <taxon>Nymphalidae</taxon>
        <taxon>Danainae</taxon>
        <taxon>Danaini</taxon>
        <taxon>Danaina</taxon>
        <taxon>Danaus</taxon>
        <taxon>Danaus</taxon>
    </lineage>
</organism>
<proteinExistence type="predicted"/>
<evidence type="ECO:0000256" key="1">
    <source>
        <dbReference type="SAM" id="MobiDB-lite"/>
    </source>
</evidence>
<dbReference type="STRING" id="278856.A0A212EMB0"/>
<dbReference type="GO" id="GO:0051959">
    <property type="term" value="F:dynein light intermediate chain binding"/>
    <property type="evidence" value="ECO:0007669"/>
    <property type="project" value="InterPro"/>
</dbReference>
<name>A0A212EMB0_DANPL</name>
<dbReference type="Proteomes" id="UP000007151">
    <property type="component" value="Unassembled WGS sequence"/>
</dbReference>
<comment type="caution">
    <text evidence="3">The sequence shown here is derived from an EMBL/GenBank/DDBJ whole genome shotgun (WGS) entry which is preliminary data.</text>
</comment>
<evidence type="ECO:0000313" key="4">
    <source>
        <dbReference type="Proteomes" id="UP000007151"/>
    </source>
</evidence>
<protein>
    <submittedName>
        <fullName evidence="3">Cytoplasmic dynein 2 heavy chain 1</fullName>
    </submittedName>
</protein>
<reference evidence="3 4" key="1">
    <citation type="journal article" date="2011" name="Cell">
        <title>The monarch butterfly genome yields insights into long-distance migration.</title>
        <authorList>
            <person name="Zhan S."/>
            <person name="Merlin C."/>
            <person name="Boore J.L."/>
            <person name="Reppert S.M."/>
        </authorList>
    </citation>
    <scope>NUCLEOTIDE SEQUENCE [LARGE SCALE GENOMIC DNA]</scope>
    <source>
        <strain evidence="3">F-2</strain>
    </source>
</reference>
<dbReference type="GO" id="GO:0030286">
    <property type="term" value="C:dynein complex"/>
    <property type="evidence" value="ECO:0007669"/>
    <property type="project" value="InterPro"/>
</dbReference>
<dbReference type="Pfam" id="PF18199">
    <property type="entry name" value="Dynein_C"/>
    <property type="match status" value="1"/>
</dbReference>
<dbReference type="AlphaFoldDB" id="A0A212EMB0"/>
<dbReference type="InterPro" id="IPR041228">
    <property type="entry name" value="Dynein_C"/>
</dbReference>
<dbReference type="GO" id="GO:0007018">
    <property type="term" value="P:microtubule-based movement"/>
    <property type="evidence" value="ECO:0007669"/>
    <property type="project" value="InterPro"/>
</dbReference>
<dbReference type="PANTHER" id="PTHR45703">
    <property type="entry name" value="DYNEIN HEAVY CHAIN"/>
    <property type="match status" value="1"/>
</dbReference>
<dbReference type="InParanoid" id="A0A212EMB0"/>
<dbReference type="GO" id="GO:0045505">
    <property type="term" value="F:dynein intermediate chain binding"/>
    <property type="evidence" value="ECO:0007669"/>
    <property type="project" value="InterPro"/>
</dbReference>
<feature type="domain" description="Dynein heavy chain C-terminal" evidence="2">
    <location>
        <begin position="225"/>
        <end position="397"/>
    </location>
</feature>
<evidence type="ECO:0000313" key="3">
    <source>
        <dbReference type="EMBL" id="OWR42618.1"/>
    </source>
</evidence>